<keyword evidence="1 2" id="KW-0238">DNA-binding</keyword>
<dbReference type="InterPro" id="IPR011344">
    <property type="entry name" value="ssDNA-bd"/>
</dbReference>
<evidence type="ECO:0000313" key="4">
    <source>
        <dbReference type="Proteomes" id="UP000683575"/>
    </source>
</evidence>
<sequence>MVTRTPDLSGDATDNTVQLHGRVSSSPVERELPSGAVIATFRLSVPRARTPMTSGSSQRSDWVDCVAWAAKTRRTVGGWSVGDQVELRGALRRRFYRAGEGAGTRLEVEVLSARRARARERPAESRERTAE</sequence>
<accession>A0A975T251</accession>
<dbReference type="EMBL" id="CP077062">
    <property type="protein sequence ID" value="QWZ10199.1"/>
    <property type="molecule type" value="Genomic_DNA"/>
</dbReference>
<dbReference type="KEGG" id="nps:KRR39_10950"/>
<dbReference type="CDD" id="cd04496">
    <property type="entry name" value="SSB_OBF"/>
    <property type="match status" value="1"/>
</dbReference>
<dbReference type="AlphaFoldDB" id="A0A975T251"/>
<reference evidence="3" key="1">
    <citation type="submission" date="2021-06" db="EMBL/GenBank/DDBJ databases">
        <title>Complete genome sequence of Nocardioides sp. G188.</title>
        <authorList>
            <person name="Im W.-T."/>
        </authorList>
    </citation>
    <scope>NUCLEOTIDE SEQUENCE</scope>
    <source>
        <strain evidence="3">G188</strain>
    </source>
</reference>
<evidence type="ECO:0000256" key="2">
    <source>
        <dbReference type="PROSITE-ProRule" id="PRU00252"/>
    </source>
</evidence>
<dbReference type="InterPro" id="IPR000424">
    <property type="entry name" value="Primosome_PriB/ssb"/>
</dbReference>
<dbReference type="PROSITE" id="PS50935">
    <property type="entry name" value="SSB"/>
    <property type="match status" value="1"/>
</dbReference>
<evidence type="ECO:0000256" key="1">
    <source>
        <dbReference type="PIRNR" id="PIRNR002070"/>
    </source>
</evidence>
<dbReference type="Proteomes" id="UP000683575">
    <property type="component" value="Chromosome"/>
</dbReference>
<proteinExistence type="predicted"/>
<dbReference type="Pfam" id="PF00436">
    <property type="entry name" value="SSB"/>
    <property type="match status" value="1"/>
</dbReference>
<dbReference type="PIRSF" id="PIRSF002070">
    <property type="entry name" value="SSB"/>
    <property type="match status" value="1"/>
</dbReference>
<organism evidence="3 4">
    <name type="scientific">Nocardioides panacis</name>
    <dbReference type="NCBI Taxonomy" id="2849501"/>
    <lineage>
        <taxon>Bacteria</taxon>
        <taxon>Bacillati</taxon>
        <taxon>Actinomycetota</taxon>
        <taxon>Actinomycetes</taxon>
        <taxon>Propionibacteriales</taxon>
        <taxon>Nocardioidaceae</taxon>
        <taxon>Nocardioides</taxon>
    </lineage>
</organism>
<evidence type="ECO:0000313" key="3">
    <source>
        <dbReference type="EMBL" id="QWZ10199.1"/>
    </source>
</evidence>
<name>A0A975T251_9ACTN</name>
<dbReference type="GO" id="GO:0003697">
    <property type="term" value="F:single-stranded DNA binding"/>
    <property type="evidence" value="ECO:0007669"/>
    <property type="project" value="InterPro"/>
</dbReference>
<protein>
    <recommendedName>
        <fullName evidence="1">Single-stranded DNA-binding protein</fullName>
    </recommendedName>
</protein>
<gene>
    <name evidence="3" type="ORF">KRR39_10950</name>
</gene>
<keyword evidence="4" id="KW-1185">Reference proteome</keyword>